<keyword evidence="3" id="KW-0820">tRNA-binding</keyword>
<dbReference type="FunFam" id="3.40.50.300:FF:000183">
    <property type="entry name" value="ABC transporter ATP-binding protein yjjK"/>
    <property type="match status" value="1"/>
</dbReference>
<evidence type="ECO:0000313" key="16">
    <source>
        <dbReference type="Proteomes" id="UP000184526"/>
    </source>
</evidence>
<dbReference type="PROSITE" id="PS00211">
    <property type="entry name" value="ABC_TRANSPORTER_1"/>
    <property type="match status" value="2"/>
</dbReference>
<evidence type="ECO:0000256" key="5">
    <source>
        <dbReference type="ARBA" id="ARBA00022737"/>
    </source>
</evidence>
<dbReference type="Proteomes" id="UP000184526">
    <property type="component" value="Unassembled WGS sequence"/>
</dbReference>
<dbReference type="Gene3D" id="3.40.50.300">
    <property type="entry name" value="P-loop containing nucleotide triphosphate hydrolases"/>
    <property type="match status" value="2"/>
</dbReference>
<dbReference type="SMART" id="SM00382">
    <property type="entry name" value="AAA"/>
    <property type="match status" value="2"/>
</dbReference>
<dbReference type="InterPro" id="IPR032781">
    <property type="entry name" value="ABC_tran_Xtn"/>
</dbReference>
<feature type="compositionally biased region" description="Basic and acidic residues" evidence="13">
    <location>
        <begin position="548"/>
        <end position="562"/>
    </location>
</feature>
<dbReference type="PANTHER" id="PTHR42855:SF1">
    <property type="entry name" value="ABC TRANSPORTER DOMAIN-CONTAINING PROTEIN"/>
    <property type="match status" value="1"/>
</dbReference>
<keyword evidence="5" id="KW-0677">Repeat</keyword>
<evidence type="ECO:0000259" key="14">
    <source>
        <dbReference type="PROSITE" id="PS50893"/>
    </source>
</evidence>
<protein>
    <submittedName>
        <fullName evidence="15">ATP-binding cassette, subfamily F, uup</fullName>
    </submittedName>
</protein>
<name>A0A1M5XX23_9CLOT</name>
<keyword evidence="6" id="KW-0547">Nucleotide-binding</keyword>
<dbReference type="PANTHER" id="PTHR42855">
    <property type="entry name" value="ABC TRANSPORTER ATP-BINDING SUBUNIT"/>
    <property type="match status" value="1"/>
</dbReference>
<dbReference type="CDD" id="cd03221">
    <property type="entry name" value="ABCF_EF-3"/>
    <property type="match status" value="2"/>
</dbReference>
<evidence type="ECO:0000256" key="1">
    <source>
        <dbReference type="ARBA" id="ARBA00005868"/>
    </source>
</evidence>
<feature type="domain" description="ABC transporter" evidence="14">
    <location>
        <begin position="319"/>
        <end position="537"/>
    </location>
</feature>
<keyword evidence="9" id="KW-0810">Translation regulation</keyword>
<evidence type="ECO:0000256" key="11">
    <source>
        <dbReference type="ARBA" id="ARBA00022917"/>
    </source>
</evidence>
<dbReference type="InterPro" id="IPR032524">
    <property type="entry name" value="ABC_tran_C"/>
</dbReference>
<evidence type="ECO:0000256" key="3">
    <source>
        <dbReference type="ARBA" id="ARBA00022555"/>
    </source>
</evidence>
<dbReference type="InterPro" id="IPR051309">
    <property type="entry name" value="ABCF_ATPase"/>
</dbReference>
<keyword evidence="2" id="KW-0963">Cytoplasm</keyword>
<sequence>MNLLSAENISKSYSEKILFDKISLGINEGDKIGVIGVNGTGKSTLLKVLAGIESLDQGSIIKGNGVTIEYLPQNPIFHDEITVIEQIFKGDNPIMKTLRKYETIMNNLEKYPTNLEYNEELIKLSDSMDKLDAWSLESAAKTILTKLGIMNFNEKIKNLSGGQKKRVALATALIAPCDLLILDEPTNHMDNESITWLETYLNSRKGALLMITHDRYFLDRVTNRIIELDRGRLFSYTGNYSIFLDKKIEREQIEAASEEKRQNLLRRELAWIKRGAKARTTKQKARIDRFEQLNNDNPLDSIGKVEISTAHSRLGSKIIEINNISKSLGNRNLIENFSYTLSKDDRIGIIGANGMGKSTLMNLITGKLTLDSGEIIIGETVKVGYFSQDSCEMNEELRVIEYIREVAEFIETADGSKISASQMLERFLFPPQAQWTPINKLSGGEKRRLFLLKVLMASPNVLLLDEPTNDLDIETLTILEDYIEDFNGIVIAVSHDRYFLDKIAERIFSFEGNGKVLEHTGNYSDFCEFKKSQSSEEATDSKTASKSAPKENKAPAKKENSKQLKFSYKEKLEFEQIEGVIEALENDLEKIDSDIAAASTNFQLLQELLEKKDEIELELLEKMERFEYLSNLDEEIKANKGL</sequence>
<dbReference type="GO" id="GO:0000049">
    <property type="term" value="F:tRNA binding"/>
    <property type="evidence" value="ECO:0007669"/>
    <property type="project" value="UniProtKB-KW"/>
</dbReference>
<evidence type="ECO:0000256" key="6">
    <source>
        <dbReference type="ARBA" id="ARBA00022741"/>
    </source>
</evidence>
<dbReference type="Gene3D" id="1.10.287.380">
    <property type="entry name" value="Valyl-tRNA synthetase, C-terminal domain"/>
    <property type="match status" value="1"/>
</dbReference>
<keyword evidence="16" id="KW-1185">Reference proteome</keyword>
<dbReference type="AlphaFoldDB" id="A0A1M5XX23"/>
<dbReference type="Pfam" id="PF16326">
    <property type="entry name" value="ABC_tran_CTD"/>
    <property type="match status" value="1"/>
</dbReference>
<dbReference type="EMBL" id="FQXP01000010">
    <property type="protein sequence ID" value="SHI03793.1"/>
    <property type="molecule type" value="Genomic_DNA"/>
</dbReference>
<evidence type="ECO:0000256" key="10">
    <source>
        <dbReference type="ARBA" id="ARBA00022884"/>
    </source>
</evidence>
<evidence type="ECO:0000256" key="8">
    <source>
        <dbReference type="ARBA" id="ARBA00022840"/>
    </source>
</evidence>
<dbReference type="RefSeq" id="WP_072832314.1">
    <property type="nucleotide sequence ID" value="NZ_FQXP01000010.1"/>
</dbReference>
<dbReference type="FunFam" id="3.40.50.300:FF:000011">
    <property type="entry name" value="Putative ABC transporter ATP-binding component"/>
    <property type="match status" value="1"/>
</dbReference>
<keyword evidence="11" id="KW-0648">Protein biosynthesis</keyword>
<evidence type="ECO:0000256" key="13">
    <source>
        <dbReference type="SAM" id="MobiDB-lite"/>
    </source>
</evidence>
<dbReference type="InterPro" id="IPR027417">
    <property type="entry name" value="P-loop_NTPase"/>
</dbReference>
<evidence type="ECO:0000256" key="7">
    <source>
        <dbReference type="ARBA" id="ARBA00022801"/>
    </source>
</evidence>
<dbReference type="InterPro" id="IPR003593">
    <property type="entry name" value="AAA+_ATPase"/>
</dbReference>
<feature type="domain" description="ABC transporter" evidence="14">
    <location>
        <begin position="4"/>
        <end position="255"/>
    </location>
</feature>
<evidence type="ECO:0000256" key="4">
    <source>
        <dbReference type="ARBA" id="ARBA00022730"/>
    </source>
</evidence>
<dbReference type="GO" id="GO:0006412">
    <property type="term" value="P:translation"/>
    <property type="evidence" value="ECO:0007669"/>
    <property type="project" value="UniProtKB-KW"/>
</dbReference>
<feature type="coiled-coil region" evidence="12">
    <location>
        <begin position="574"/>
        <end position="625"/>
    </location>
</feature>
<reference evidence="15 16" key="1">
    <citation type="submission" date="2016-11" db="EMBL/GenBank/DDBJ databases">
        <authorList>
            <person name="Jaros S."/>
            <person name="Januszkiewicz K."/>
            <person name="Wedrychowicz H."/>
        </authorList>
    </citation>
    <scope>NUCLEOTIDE SEQUENCE [LARGE SCALE GENOMIC DNA]</scope>
    <source>
        <strain evidence="15 16">DSM 3089</strain>
    </source>
</reference>
<dbReference type="GO" id="GO:0006417">
    <property type="term" value="P:regulation of translation"/>
    <property type="evidence" value="ECO:0007669"/>
    <property type="project" value="UniProtKB-KW"/>
</dbReference>
<dbReference type="SUPFAM" id="SSF52540">
    <property type="entry name" value="P-loop containing nucleoside triphosphate hydrolases"/>
    <property type="match status" value="2"/>
</dbReference>
<dbReference type="STRING" id="1121306.SAMN02745196_02458"/>
<dbReference type="InterPro" id="IPR037118">
    <property type="entry name" value="Val-tRNA_synth_C_sf"/>
</dbReference>
<dbReference type="GO" id="GO:0016887">
    <property type="term" value="F:ATP hydrolysis activity"/>
    <property type="evidence" value="ECO:0007669"/>
    <property type="project" value="InterPro"/>
</dbReference>
<proteinExistence type="inferred from homology"/>
<comment type="similarity">
    <text evidence="1">Belongs to the ABC transporter superfamily. ABCF family. Translational throttle EttA subfamily.</text>
</comment>
<keyword evidence="4" id="KW-0699">rRNA-binding</keyword>
<dbReference type="GO" id="GO:0019843">
    <property type="term" value="F:rRNA binding"/>
    <property type="evidence" value="ECO:0007669"/>
    <property type="project" value="UniProtKB-KW"/>
</dbReference>
<dbReference type="PROSITE" id="PS50893">
    <property type="entry name" value="ABC_TRANSPORTER_2"/>
    <property type="match status" value="2"/>
</dbReference>
<keyword evidence="10" id="KW-0694">RNA-binding</keyword>
<evidence type="ECO:0000256" key="2">
    <source>
        <dbReference type="ARBA" id="ARBA00022490"/>
    </source>
</evidence>
<evidence type="ECO:0000256" key="9">
    <source>
        <dbReference type="ARBA" id="ARBA00022845"/>
    </source>
</evidence>
<dbReference type="Pfam" id="PF00005">
    <property type="entry name" value="ABC_tran"/>
    <property type="match status" value="2"/>
</dbReference>
<dbReference type="OrthoDB" id="9801441at2"/>
<keyword evidence="12" id="KW-0175">Coiled coil</keyword>
<keyword evidence="7" id="KW-0378">Hydrolase</keyword>
<evidence type="ECO:0000313" key="15">
    <source>
        <dbReference type="EMBL" id="SHI03793.1"/>
    </source>
</evidence>
<dbReference type="Pfam" id="PF12848">
    <property type="entry name" value="ABC_tran_Xtn"/>
    <property type="match status" value="1"/>
</dbReference>
<accession>A0A1M5XX23</accession>
<gene>
    <name evidence="15" type="ORF">SAMN02745196_02458</name>
</gene>
<evidence type="ECO:0000256" key="12">
    <source>
        <dbReference type="SAM" id="Coils"/>
    </source>
</evidence>
<keyword evidence="8 15" id="KW-0067">ATP-binding</keyword>
<dbReference type="GO" id="GO:0003677">
    <property type="term" value="F:DNA binding"/>
    <property type="evidence" value="ECO:0007669"/>
    <property type="project" value="InterPro"/>
</dbReference>
<organism evidence="15 16">
    <name type="scientific">Clostridium collagenovorans DSM 3089</name>
    <dbReference type="NCBI Taxonomy" id="1121306"/>
    <lineage>
        <taxon>Bacteria</taxon>
        <taxon>Bacillati</taxon>
        <taxon>Bacillota</taxon>
        <taxon>Clostridia</taxon>
        <taxon>Eubacteriales</taxon>
        <taxon>Clostridiaceae</taxon>
        <taxon>Clostridium</taxon>
    </lineage>
</organism>
<feature type="region of interest" description="Disordered" evidence="13">
    <location>
        <begin position="537"/>
        <end position="562"/>
    </location>
</feature>
<dbReference type="InterPro" id="IPR017871">
    <property type="entry name" value="ABC_transporter-like_CS"/>
</dbReference>
<dbReference type="GO" id="GO:0005524">
    <property type="term" value="F:ATP binding"/>
    <property type="evidence" value="ECO:0007669"/>
    <property type="project" value="UniProtKB-KW"/>
</dbReference>
<dbReference type="InterPro" id="IPR003439">
    <property type="entry name" value="ABC_transporter-like_ATP-bd"/>
</dbReference>